<dbReference type="Pfam" id="PF08818">
    <property type="entry name" value="DUF1801"/>
    <property type="match status" value="1"/>
</dbReference>
<reference evidence="3" key="1">
    <citation type="journal article" date="2019" name="Int. J. Syst. Evol. Microbiol.">
        <title>The Global Catalogue of Microorganisms (GCM) 10K type strain sequencing project: providing services to taxonomists for standard genome sequencing and annotation.</title>
        <authorList>
            <consortium name="The Broad Institute Genomics Platform"/>
            <consortium name="The Broad Institute Genome Sequencing Center for Infectious Disease"/>
            <person name="Wu L."/>
            <person name="Ma J."/>
        </authorList>
    </citation>
    <scope>NUCLEOTIDE SEQUENCE [LARGE SCALE GENOMIC DNA]</scope>
    <source>
        <strain evidence="3">CAIM 431</strain>
    </source>
</reference>
<proteinExistence type="predicted"/>
<protein>
    <submittedName>
        <fullName evidence="2">DUF1801 domain-containing protein</fullName>
    </submittedName>
</protein>
<dbReference type="InterPro" id="IPR014922">
    <property type="entry name" value="YdhG-like"/>
</dbReference>
<evidence type="ECO:0000313" key="3">
    <source>
        <dbReference type="Proteomes" id="UP001597326"/>
    </source>
</evidence>
<evidence type="ECO:0000259" key="1">
    <source>
        <dbReference type="Pfam" id="PF08818"/>
    </source>
</evidence>
<dbReference type="EMBL" id="JBHUFZ010000006">
    <property type="protein sequence ID" value="MFD1889077.1"/>
    <property type="molecule type" value="Genomic_DNA"/>
</dbReference>
<name>A0ABW4RRY2_9ACTN</name>
<sequence length="154" mass="17928">MARQHATTLDDFFHQLPPQRLEPARELFRQIDENLDDGHELTMFCGMPTWVVPHSRYPRGHHTNPELGVARISLGNQGGHLAVYDMGLYADPDVLQWFVDEYRRTGWTPNMGRSCIRFTAMTRIPYELVGQLAARISLEEFITRYEANDPRTRR</sequence>
<keyword evidence="3" id="KW-1185">Reference proteome</keyword>
<feature type="domain" description="YdhG-like" evidence="1">
    <location>
        <begin position="24"/>
        <end position="134"/>
    </location>
</feature>
<evidence type="ECO:0000313" key="2">
    <source>
        <dbReference type="EMBL" id="MFD1889077.1"/>
    </source>
</evidence>
<gene>
    <name evidence="2" type="ORF">ACFSCS_02615</name>
</gene>
<dbReference type="RefSeq" id="WP_343872092.1">
    <property type="nucleotide sequence ID" value="NZ_BAAAIX010000005.1"/>
</dbReference>
<comment type="caution">
    <text evidence="2">The sequence shown here is derived from an EMBL/GenBank/DDBJ whole genome shotgun (WGS) entry which is preliminary data.</text>
</comment>
<accession>A0ABW4RRY2</accession>
<organism evidence="2 3">
    <name type="scientific">Luteococcus peritonei</name>
    <dbReference type="NCBI Taxonomy" id="88874"/>
    <lineage>
        <taxon>Bacteria</taxon>
        <taxon>Bacillati</taxon>
        <taxon>Actinomycetota</taxon>
        <taxon>Actinomycetes</taxon>
        <taxon>Propionibacteriales</taxon>
        <taxon>Propionibacteriaceae</taxon>
        <taxon>Luteococcus</taxon>
    </lineage>
</organism>
<dbReference type="Proteomes" id="UP001597326">
    <property type="component" value="Unassembled WGS sequence"/>
</dbReference>